<feature type="coiled-coil region" evidence="1">
    <location>
        <begin position="160"/>
        <end position="191"/>
    </location>
</feature>
<dbReference type="EMBL" id="JANBTW010000047">
    <property type="protein sequence ID" value="KAJ2675534.1"/>
    <property type="molecule type" value="Genomic_DNA"/>
</dbReference>
<dbReference type="AlphaFoldDB" id="A0A9W8KX37"/>
<dbReference type="SUPFAM" id="SSF50978">
    <property type="entry name" value="WD40 repeat-like"/>
    <property type="match status" value="1"/>
</dbReference>
<gene>
    <name evidence="3" type="ORF">GGI25_003951</name>
</gene>
<accession>A0A9W8KX37</accession>
<feature type="compositionally biased region" description="Polar residues" evidence="2">
    <location>
        <begin position="73"/>
        <end position="82"/>
    </location>
</feature>
<name>A0A9W8KX37_9FUNG</name>
<reference evidence="3" key="1">
    <citation type="submission" date="2022-07" db="EMBL/GenBank/DDBJ databases">
        <title>Phylogenomic reconstructions and comparative analyses of Kickxellomycotina fungi.</title>
        <authorList>
            <person name="Reynolds N.K."/>
            <person name="Stajich J.E."/>
            <person name="Barry K."/>
            <person name="Grigoriev I.V."/>
            <person name="Crous P."/>
            <person name="Smith M.E."/>
        </authorList>
    </citation>
    <scope>NUCLEOTIDE SEQUENCE</scope>
    <source>
        <strain evidence="3">NRRL 3115</strain>
    </source>
</reference>
<dbReference type="InterPro" id="IPR036322">
    <property type="entry name" value="WD40_repeat_dom_sf"/>
</dbReference>
<evidence type="ECO:0000256" key="2">
    <source>
        <dbReference type="SAM" id="MobiDB-lite"/>
    </source>
</evidence>
<feature type="compositionally biased region" description="Basic and acidic residues" evidence="2">
    <location>
        <begin position="83"/>
        <end position="106"/>
    </location>
</feature>
<comment type="caution">
    <text evidence="3">The sequence shown here is derived from an EMBL/GenBank/DDBJ whole genome shotgun (WGS) entry which is preliminary data.</text>
</comment>
<feature type="region of interest" description="Disordered" evidence="2">
    <location>
        <begin position="1"/>
        <end position="39"/>
    </location>
</feature>
<sequence>MGKIERFGLFPRTRQLQELSDTSRKRTEPEPTCSLDGVDHNANSFPACASTDLKAALSTKADAQPASPGFTKATRSYDIQTNDAERGEKRQKRDGCSTIDAPEKHLSLKNTKQHTLSGINSDNGASTSDSDDNSILEALLAIGCSERSVNSELDRMFAYHEKQRQLYNKYTRRAERAAKEMQRTVKCLKRLSSTELPMNIAKSTCSKPLAVETSAVSTPERRQPPTTNLEQADRCKVLPEYIINSSSDNNDDYTDSDERMKSRTDVSSSIFKNTDGASTRNSRSGQMLSFNTNNTHPSTHDESLLLINNNSNNVGLEIDSVLLSSARPLQPFQFKTTLRRAFQLKPRAATICTFHDIRGQTAVAHGLDGSVQFWDPGSKERLLSISKETLGIDYVERIAQLTPSLLVALAGESKKCGSYGNKGSLVFLNKRPSSLESVGLQFAPPTRWKDPLHGGGISVVEGMPGNCRNSYDTALMLSGGEVDKSVYIWSLALANNGRVSGERQIQKLATPHTSGISALCYEHQKEYVISGSTGRGRLLINSARTAQLVANNDRMSCGGTIGSIFVCPTDPNLTMVSCITKDKQIQIFDLRLRMSAFTPVLALGKSEGSGSKEFRNSKFIRPSWHPDGRLIFCPLNRDCTHSSGGGDVYIWDSRYVRCREEEPQAYNPHEGSSIWSASFALPAWNKHSDKPVLVTVGSDHNIAFTDFSI</sequence>
<dbReference type="Proteomes" id="UP001151518">
    <property type="component" value="Unassembled WGS sequence"/>
</dbReference>
<dbReference type="InterPro" id="IPR015943">
    <property type="entry name" value="WD40/YVTN_repeat-like_dom_sf"/>
</dbReference>
<evidence type="ECO:0000256" key="1">
    <source>
        <dbReference type="SAM" id="Coils"/>
    </source>
</evidence>
<dbReference type="OrthoDB" id="1897642at2759"/>
<feature type="compositionally biased region" description="Polar residues" evidence="2">
    <location>
        <begin position="265"/>
        <end position="297"/>
    </location>
</feature>
<dbReference type="PANTHER" id="PTHR47232">
    <property type="entry name" value="TRANSDUCIN FAMILY PROTEIN / WD-40 REPEAT FAMILY PROTEIN"/>
    <property type="match status" value="1"/>
</dbReference>
<evidence type="ECO:0000313" key="4">
    <source>
        <dbReference type="Proteomes" id="UP001151518"/>
    </source>
</evidence>
<feature type="compositionally biased region" description="Polar residues" evidence="2">
    <location>
        <begin position="108"/>
        <end position="128"/>
    </location>
</feature>
<proteinExistence type="predicted"/>
<dbReference type="PANTHER" id="PTHR47232:SF1">
    <property type="entry name" value="TRANSDUCIN FAMILY PROTEIN _ WD-40 REPEAT FAMILY PROTEIN"/>
    <property type="match status" value="1"/>
</dbReference>
<feature type="region of interest" description="Disordered" evidence="2">
    <location>
        <begin position="63"/>
        <end position="131"/>
    </location>
</feature>
<keyword evidence="1" id="KW-0175">Coiled coil</keyword>
<feature type="region of interest" description="Disordered" evidence="2">
    <location>
        <begin position="213"/>
        <end position="234"/>
    </location>
</feature>
<evidence type="ECO:0000313" key="3">
    <source>
        <dbReference type="EMBL" id="KAJ2675534.1"/>
    </source>
</evidence>
<feature type="region of interest" description="Disordered" evidence="2">
    <location>
        <begin position="246"/>
        <end position="299"/>
    </location>
</feature>
<dbReference type="Gene3D" id="2.130.10.10">
    <property type="entry name" value="YVTN repeat-like/Quinoprotein amine dehydrogenase"/>
    <property type="match status" value="2"/>
</dbReference>
<protein>
    <submittedName>
        <fullName evidence="3">Uncharacterized protein</fullName>
    </submittedName>
</protein>
<organism evidence="3 4">
    <name type="scientific">Coemansia spiralis</name>
    <dbReference type="NCBI Taxonomy" id="417178"/>
    <lineage>
        <taxon>Eukaryota</taxon>
        <taxon>Fungi</taxon>
        <taxon>Fungi incertae sedis</taxon>
        <taxon>Zoopagomycota</taxon>
        <taxon>Kickxellomycotina</taxon>
        <taxon>Kickxellomycetes</taxon>
        <taxon>Kickxellales</taxon>
        <taxon>Kickxellaceae</taxon>
        <taxon>Coemansia</taxon>
    </lineage>
</organism>